<dbReference type="InterPro" id="IPR009832">
    <property type="entry name" value="DUF1397"/>
</dbReference>
<evidence type="ECO:0000313" key="1">
    <source>
        <dbReference type="EMBL" id="EEB13872.1"/>
    </source>
</evidence>
<accession>E0VKF6</accession>
<dbReference type="KEGG" id="phu:Phum_PHUM262670"/>
<dbReference type="PANTHER" id="PTHR20997">
    <property type="entry name" value="EG:BACR42I17.2 PROTEIN-RELATED"/>
    <property type="match status" value="1"/>
</dbReference>
<dbReference type="EMBL" id="AAZO01003037">
    <property type="status" value="NOT_ANNOTATED_CDS"/>
    <property type="molecule type" value="Genomic_DNA"/>
</dbReference>
<evidence type="ECO:0000313" key="3">
    <source>
        <dbReference type="Proteomes" id="UP000009046"/>
    </source>
</evidence>
<dbReference type="PANTHER" id="PTHR20997:SF2">
    <property type="entry name" value="EG:BACR42I17.2 PROTEIN-RELATED"/>
    <property type="match status" value="1"/>
</dbReference>
<dbReference type="RefSeq" id="XP_002426610.1">
    <property type="nucleotide sequence ID" value="XM_002426565.1"/>
</dbReference>
<reference evidence="2" key="3">
    <citation type="submission" date="2020-05" db="UniProtKB">
        <authorList>
            <consortium name="EnsemblMetazoa"/>
        </authorList>
    </citation>
    <scope>IDENTIFICATION</scope>
    <source>
        <strain evidence="2">USDA</strain>
    </source>
</reference>
<dbReference type="eggNOG" id="ENOG502S1UK">
    <property type="taxonomic scope" value="Eukaryota"/>
</dbReference>
<dbReference type="VEuPathDB" id="VectorBase:PHUM262670"/>
<dbReference type="OMA" id="HHLEQCS"/>
<keyword evidence="3" id="KW-1185">Reference proteome</keyword>
<sequence length="206" mass="22970">MEKAKPTGDLDSIFKKYCKKSPDFKNCVSNFTEAFQPCLEKDEKSSVATIMNVTEQLAEFICYKEGDRIALFIAEGGPECLESSKESIGECVQTVYKKKLPKTENVSLSDLTSDIPLLLFQTEQCESFHKFQKCVVGKLESCKEPTPANIIDSLFTFIKRATPCASYKFVEEPTELSSPSGSSISYNFTSSAFFILACLSALKIFF</sequence>
<dbReference type="STRING" id="121224.E0VKF6"/>
<dbReference type="Proteomes" id="UP000009046">
    <property type="component" value="Unassembled WGS sequence"/>
</dbReference>
<protein>
    <submittedName>
        <fullName evidence="1">27 kDa hemolymph protein, putative</fullName>
    </submittedName>
</protein>
<evidence type="ECO:0000313" key="2">
    <source>
        <dbReference type="EnsemblMetazoa" id="PHUM262670-PA"/>
    </source>
</evidence>
<organism>
    <name type="scientific">Pediculus humanus subsp. corporis</name>
    <name type="common">Body louse</name>
    <dbReference type="NCBI Taxonomy" id="121224"/>
    <lineage>
        <taxon>Eukaryota</taxon>
        <taxon>Metazoa</taxon>
        <taxon>Ecdysozoa</taxon>
        <taxon>Arthropoda</taxon>
        <taxon>Hexapoda</taxon>
        <taxon>Insecta</taxon>
        <taxon>Pterygota</taxon>
        <taxon>Neoptera</taxon>
        <taxon>Paraneoptera</taxon>
        <taxon>Psocodea</taxon>
        <taxon>Troctomorpha</taxon>
        <taxon>Phthiraptera</taxon>
        <taxon>Anoplura</taxon>
        <taxon>Pediculidae</taxon>
        <taxon>Pediculus</taxon>
    </lineage>
</organism>
<dbReference type="CTD" id="8235491"/>
<reference evidence="1" key="1">
    <citation type="submission" date="2007-04" db="EMBL/GenBank/DDBJ databases">
        <title>Annotation of Pediculus humanus corporis strain USDA.</title>
        <authorList>
            <person name="Kirkness E."/>
            <person name="Hannick L."/>
            <person name="Hass B."/>
            <person name="Bruggner R."/>
            <person name="Lawson D."/>
            <person name="Bidwell S."/>
            <person name="Joardar V."/>
            <person name="Caler E."/>
            <person name="Walenz B."/>
            <person name="Inman J."/>
            <person name="Schobel S."/>
            <person name="Galinsky K."/>
            <person name="Amedeo P."/>
            <person name="Strausberg R."/>
        </authorList>
    </citation>
    <scope>NUCLEOTIDE SEQUENCE</scope>
    <source>
        <strain evidence="1">USDA</strain>
    </source>
</reference>
<name>E0VKF6_PEDHC</name>
<dbReference type="AlphaFoldDB" id="E0VKF6"/>
<dbReference type="EnsemblMetazoa" id="PHUM262670-RA">
    <property type="protein sequence ID" value="PHUM262670-PA"/>
    <property type="gene ID" value="PHUM262670"/>
</dbReference>
<reference evidence="1" key="2">
    <citation type="submission" date="2007-04" db="EMBL/GenBank/DDBJ databases">
        <title>The genome of the human body louse.</title>
        <authorList>
            <consortium name="The Human Body Louse Genome Consortium"/>
            <person name="Kirkness E."/>
            <person name="Walenz B."/>
            <person name="Hass B."/>
            <person name="Bruggner R."/>
            <person name="Strausberg R."/>
        </authorList>
    </citation>
    <scope>NUCLEOTIDE SEQUENCE</scope>
    <source>
        <strain evidence="1">USDA</strain>
    </source>
</reference>
<dbReference type="OrthoDB" id="6512861at2759"/>
<proteinExistence type="predicted"/>
<dbReference type="HOGENOM" id="CLU_1333351_0_0_1"/>
<gene>
    <name evidence="2" type="primary">8235491</name>
    <name evidence="1" type="ORF">Phum_PHUM262670</name>
</gene>
<dbReference type="EMBL" id="DS235243">
    <property type="protein sequence ID" value="EEB13872.1"/>
    <property type="molecule type" value="Genomic_DNA"/>
</dbReference>
<dbReference type="InParanoid" id="E0VKF6"/>
<dbReference type="FunCoup" id="E0VKF6">
    <property type="interactions" value="10"/>
</dbReference>
<dbReference type="Pfam" id="PF07165">
    <property type="entry name" value="DUF1397"/>
    <property type="match status" value="1"/>
</dbReference>
<dbReference type="GeneID" id="8235491"/>